<dbReference type="InterPro" id="IPR011059">
    <property type="entry name" value="Metal-dep_hydrolase_composite"/>
</dbReference>
<dbReference type="InterPro" id="IPR013108">
    <property type="entry name" value="Amidohydro_3"/>
</dbReference>
<evidence type="ECO:0000313" key="2">
    <source>
        <dbReference type="EMBL" id="UOQ94140.1"/>
    </source>
</evidence>
<proteinExistence type="predicted"/>
<gene>
    <name evidence="2" type="ORF">MUO14_04005</name>
</gene>
<dbReference type="EMBL" id="CP095074">
    <property type="protein sequence ID" value="UOQ94140.1"/>
    <property type="molecule type" value="Genomic_DNA"/>
</dbReference>
<dbReference type="PANTHER" id="PTHR22642">
    <property type="entry name" value="IMIDAZOLONEPROPIONASE"/>
    <property type="match status" value="1"/>
</dbReference>
<reference evidence="2 3" key="1">
    <citation type="submission" date="2022-04" db="EMBL/GenBank/DDBJ databases">
        <title>Halobacillus sp. isolated from saltern.</title>
        <authorList>
            <person name="Won M."/>
            <person name="Lee C.-M."/>
            <person name="Woen H.-Y."/>
            <person name="Kwon S.-W."/>
        </authorList>
    </citation>
    <scope>NUCLEOTIDE SEQUENCE [LARGE SCALE GENOMIC DNA]</scope>
    <source>
        <strain evidence="2 3">SSTM10-2</strain>
    </source>
</reference>
<evidence type="ECO:0000259" key="1">
    <source>
        <dbReference type="Pfam" id="PF07969"/>
    </source>
</evidence>
<dbReference type="SUPFAM" id="SSF51556">
    <property type="entry name" value="Metallo-dependent hydrolases"/>
    <property type="match status" value="1"/>
</dbReference>
<dbReference type="Gene3D" id="2.30.40.10">
    <property type="entry name" value="Urease, subunit C, domain 1"/>
    <property type="match status" value="1"/>
</dbReference>
<dbReference type="SUPFAM" id="SSF51338">
    <property type="entry name" value="Composite domain of metallo-dependent hydrolases"/>
    <property type="match status" value="1"/>
</dbReference>
<sequence length="529" mass="59068">MKLWYGGKIYTMKTDGEWVEAVISDGGIILATGQTQDLYASYQESITEEINLKGAVMYPGFTDSHLHIIGHGERLMRLDLSFMKSAEEVKQALSLHAEQLDKGEWIIGEGWNENQWEDKRIIHKNELDELTRDHPIMLTRVCRHALLANSKAMELAGVNAHTPDPQGGVIVRDEQQEPMGYFHDQAQDLIKRAMPEVTPEYLRKATGLAVSDMHAHGLVGGHSEDLNYYGGFKKTFDAFTDVINGDDVKFRAHLLVHNGVLEDMDGEGLGFKKGTEFVELGAVKIFTDGALGGRTAWLSDDYADDEGNRGVAIYTEEQLRKVVLKARKRNMPIAVHAIGDAATEAIANVIKEYPLQTGERDRIIHAQILSPALIDKLKKLNVILDIQPTFVASDFPWVMDRLGYVRLKTSYSWKTLLDAGIVCAGGSDAPIEEINPLLGIRAAVDRRASYDNQVYQAEERLSVYEAISLYTKGSAYAIGREHEQGIIETNFVADFTILDRDLFALKPHELADAMVTMTVVDGEVMYQRV</sequence>
<dbReference type="RefSeq" id="WP_244753748.1">
    <property type="nucleotide sequence ID" value="NZ_CP095074.1"/>
</dbReference>
<dbReference type="PANTHER" id="PTHR22642:SF2">
    <property type="entry name" value="PROTEIN LONG AFTER FAR-RED 3"/>
    <property type="match status" value="1"/>
</dbReference>
<dbReference type="InterPro" id="IPR032466">
    <property type="entry name" value="Metal_Hydrolase"/>
</dbReference>
<keyword evidence="3" id="KW-1185">Reference proteome</keyword>
<feature type="domain" description="Amidohydrolase 3" evidence="1">
    <location>
        <begin position="48"/>
        <end position="526"/>
    </location>
</feature>
<dbReference type="Proteomes" id="UP000831880">
    <property type="component" value="Chromosome"/>
</dbReference>
<dbReference type="Pfam" id="PF07969">
    <property type="entry name" value="Amidohydro_3"/>
    <property type="match status" value="1"/>
</dbReference>
<dbReference type="Gene3D" id="3.20.20.140">
    <property type="entry name" value="Metal-dependent hydrolases"/>
    <property type="match status" value="1"/>
</dbReference>
<accession>A0ABY4H1W1</accession>
<organism evidence="2 3">
    <name type="scientific">Halobacillus shinanisalinarum</name>
    <dbReference type="NCBI Taxonomy" id="2932258"/>
    <lineage>
        <taxon>Bacteria</taxon>
        <taxon>Bacillati</taxon>
        <taxon>Bacillota</taxon>
        <taxon>Bacilli</taxon>
        <taxon>Bacillales</taxon>
        <taxon>Bacillaceae</taxon>
        <taxon>Halobacillus</taxon>
    </lineage>
</organism>
<dbReference type="InterPro" id="IPR033932">
    <property type="entry name" value="YtcJ-like"/>
</dbReference>
<protein>
    <submittedName>
        <fullName evidence="2">Amidohydrolase</fullName>
    </submittedName>
</protein>
<dbReference type="CDD" id="cd01300">
    <property type="entry name" value="YtcJ_like"/>
    <property type="match status" value="1"/>
</dbReference>
<name>A0ABY4H1W1_9BACI</name>
<dbReference type="Gene3D" id="3.10.310.70">
    <property type="match status" value="1"/>
</dbReference>
<evidence type="ECO:0000313" key="3">
    <source>
        <dbReference type="Proteomes" id="UP000831880"/>
    </source>
</evidence>